<name>A0A375ITJ2_9BURK</name>
<dbReference type="FunFam" id="1.10.8.60:FF:000003">
    <property type="entry name" value="Chromosomal replication initiator protein DnaA"/>
    <property type="match status" value="1"/>
</dbReference>
<dbReference type="Pfam" id="PF08299">
    <property type="entry name" value="Bac_DnaA_C"/>
    <property type="match status" value="1"/>
</dbReference>
<dbReference type="EMBL" id="OVTA01000001">
    <property type="protein sequence ID" value="SPR95914.1"/>
    <property type="molecule type" value="Genomic_DNA"/>
</dbReference>
<dbReference type="RefSeq" id="WP_116381623.1">
    <property type="nucleotide sequence ID" value="NZ_LS483233.1"/>
</dbReference>
<evidence type="ECO:0000256" key="3">
    <source>
        <dbReference type="ARBA" id="ARBA00022705"/>
    </source>
</evidence>
<sequence>MQDFWQAAAAQLERELTPQQFKTWIKPLAPVAFDEETHALRIAAPNRFKLDWVKSQFSGRITALACEYWEAQVSVQFVLDPAASGRAAAYMQPAQPGMGAGGMDRMEHHAAPGTGMGGYPGAQPAQPMGGQAPFAMPGQPAQPGYGEYPTAAAYGLGQPPYGNPAGMPSAAPVPAGARGQGMGQHPGQHHPQHNADLGEIDVVQMDPAEASARSYRAPQQAQHPQHAHAAMGGGAQGMPGHQPSDTVHERSRLNPILTFDNFVTGKANQLARAAAIQVANNPGKSYNPLYLYGGVGLGKTHLIHSIGNHMLMENPRARIRYIHAEQYVSDVVKAYQRKAFDEFKRYYHSLDLLLIDDIQFFSGKNRTQEEFFYAFEALIANRAQVIITSDTYPKEITGIDDRLISRFDSGLTVAIEPPELEMRVAILMKKAAAENVNVPEEVAFFVAKHLRSNVRELEGALRKILAFSNFHGKDITIEVTREALKDLLTVQNRQISVENIQKTCADFYNIKVADMYSKKRPANIARPRQIAMYLAKELTQKSLPEIGELFGGRDHTTVLHAVRKIADERSKDAQLNHELHVLEQTLKG</sequence>
<comment type="caution">
    <text evidence="8">Lacks conserved residue(s) required for the propagation of feature annotation.</text>
</comment>
<dbReference type="GO" id="GO:0005886">
    <property type="term" value="C:plasma membrane"/>
    <property type="evidence" value="ECO:0007669"/>
    <property type="project" value="TreeGrafter"/>
</dbReference>
<dbReference type="GO" id="GO:0005737">
    <property type="term" value="C:cytoplasm"/>
    <property type="evidence" value="ECO:0007669"/>
    <property type="project" value="UniProtKB-SubCell"/>
</dbReference>
<comment type="subcellular location">
    <subcellularLocation>
        <location evidence="8">Cytoplasm</location>
    </subcellularLocation>
</comment>
<dbReference type="AlphaFoldDB" id="A0A375ITJ2"/>
<feature type="domain" description="AAA+ ATPase" evidence="13">
    <location>
        <begin position="285"/>
        <end position="419"/>
    </location>
</feature>
<dbReference type="GO" id="GO:0008289">
    <property type="term" value="F:lipid binding"/>
    <property type="evidence" value="ECO:0007669"/>
    <property type="project" value="UniProtKB-KW"/>
</dbReference>
<dbReference type="SMART" id="SM00760">
    <property type="entry name" value="Bac_DnaA_C"/>
    <property type="match status" value="1"/>
</dbReference>
<evidence type="ECO:0000256" key="8">
    <source>
        <dbReference type="HAMAP-Rule" id="MF_00377"/>
    </source>
</evidence>
<dbReference type="PROSITE" id="PS01008">
    <property type="entry name" value="DNAA"/>
    <property type="match status" value="1"/>
</dbReference>
<evidence type="ECO:0000256" key="11">
    <source>
        <dbReference type="RuleBase" id="RU004227"/>
    </source>
</evidence>
<feature type="region of interest" description="Domain IV, binds dsDNA" evidence="8">
    <location>
        <begin position="469"/>
        <end position="588"/>
    </location>
</feature>
<evidence type="ECO:0000256" key="5">
    <source>
        <dbReference type="ARBA" id="ARBA00022840"/>
    </source>
</evidence>
<feature type="binding site" evidence="8">
    <location>
        <position position="298"/>
    </location>
    <ligand>
        <name>ATP</name>
        <dbReference type="ChEBI" id="CHEBI:30616"/>
    </ligand>
</feature>
<dbReference type="InterPro" id="IPR024633">
    <property type="entry name" value="DnaA_N_dom"/>
</dbReference>
<dbReference type="Pfam" id="PF00308">
    <property type="entry name" value="Bac_DnaA"/>
    <property type="match status" value="1"/>
</dbReference>
<evidence type="ECO:0000256" key="7">
    <source>
        <dbReference type="ARBA" id="ARBA00023125"/>
    </source>
</evidence>
<dbReference type="Proteomes" id="UP000256805">
    <property type="component" value="Unassembled WGS sequence"/>
</dbReference>
<evidence type="ECO:0000256" key="9">
    <source>
        <dbReference type="NCBIfam" id="TIGR00362"/>
    </source>
</evidence>
<dbReference type="GO" id="GO:0003688">
    <property type="term" value="F:DNA replication origin binding"/>
    <property type="evidence" value="ECO:0007669"/>
    <property type="project" value="UniProtKB-UniRule"/>
</dbReference>
<dbReference type="InterPro" id="IPR038454">
    <property type="entry name" value="DnaA_N_sf"/>
</dbReference>
<dbReference type="FunFam" id="3.40.50.300:FF:000668">
    <property type="entry name" value="Chromosomal replication initiator protein DnaA"/>
    <property type="match status" value="1"/>
</dbReference>
<feature type="region of interest" description="Disordered" evidence="12">
    <location>
        <begin position="209"/>
        <end position="247"/>
    </location>
</feature>
<dbReference type="Gene3D" id="3.40.50.300">
    <property type="entry name" value="P-loop containing nucleotide triphosphate hydrolases"/>
    <property type="match status" value="1"/>
</dbReference>
<evidence type="ECO:0000256" key="6">
    <source>
        <dbReference type="ARBA" id="ARBA00023121"/>
    </source>
</evidence>
<organism evidence="15 16">
    <name type="scientific">Cupriavidus taiwanensis</name>
    <dbReference type="NCBI Taxonomy" id="164546"/>
    <lineage>
        <taxon>Bacteria</taxon>
        <taxon>Pseudomonadati</taxon>
        <taxon>Pseudomonadota</taxon>
        <taxon>Betaproteobacteria</taxon>
        <taxon>Burkholderiales</taxon>
        <taxon>Burkholderiaceae</taxon>
        <taxon>Cupriavidus</taxon>
    </lineage>
</organism>
<dbReference type="CDD" id="cd00009">
    <property type="entry name" value="AAA"/>
    <property type="match status" value="1"/>
</dbReference>
<protein>
    <recommendedName>
        <fullName evidence="8 9">Chromosomal replication initiator protein DnaA</fullName>
    </recommendedName>
</protein>
<evidence type="ECO:0000256" key="1">
    <source>
        <dbReference type="ARBA" id="ARBA00006583"/>
    </source>
</evidence>
<evidence type="ECO:0000256" key="4">
    <source>
        <dbReference type="ARBA" id="ARBA00022741"/>
    </source>
</evidence>
<evidence type="ECO:0000313" key="16">
    <source>
        <dbReference type="Proteomes" id="UP000256805"/>
    </source>
</evidence>
<dbReference type="GO" id="GO:0006275">
    <property type="term" value="P:regulation of DNA replication"/>
    <property type="evidence" value="ECO:0007669"/>
    <property type="project" value="UniProtKB-UniRule"/>
</dbReference>
<comment type="subunit">
    <text evidence="8">Oligomerizes as a right-handed, spiral filament on DNA at oriC.</text>
</comment>
<feature type="region of interest" description="Domain III, AAA+ region" evidence="8">
    <location>
        <begin position="252"/>
        <end position="468"/>
    </location>
</feature>
<evidence type="ECO:0000256" key="12">
    <source>
        <dbReference type="SAM" id="MobiDB-lite"/>
    </source>
</evidence>
<dbReference type="NCBIfam" id="TIGR00362">
    <property type="entry name" value="DnaA"/>
    <property type="match status" value="1"/>
</dbReference>
<dbReference type="InterPro" id="IPR027417">
    <property type="entry name" value="P-loop_NTPase"/>
</dbReference>
<feature type="compositionally biased region" description="Low complexity" evidence="12">
    <location>
        <begin position="217"/>
        <end position="230"/>
    </location>
</feature>
<dbReference type="InterPro" id="IPR018312">
    <property type="entry name" value="Chromosome_initiator_DnaA_CS"/>
</dbReference>
<comment type="similarity">
    <text evidence="1 8 11">Belongs to the DnaA family.</text>
</comment>
<reference evidence="15 16" key="1">
    <citation type="submission" date="2018-01" db="EMBL/GenBank/DDBJ databases">
        <authorList>
            <person name="Gaut B.S."/>
            <person name="Morton B.R."/>
            <person name="Clegg M.T."/>
            <person name="Duvall M.R."/>
        </authorList>
    </citation>
    <scope>NUCLEOTIDE SEQUENCE [LARGE SCALE GENOMIC DNA]</scope>
    <source>
        <strain evidence="15">Cupriavidus taiwanensis cmp 52</strain>
    </source>
</reference>
<accession>A0A375ITJ2</accession>
<gene>
    <name evidence="8 15" type="primary">dnaA</name>
    <name evidence="15" type="ORF">CBM2634_A10117</name>
</gene>
<keyword evidence="7 8" id="KW-0238">DNA-binding</keyword>
<dbReference type="SUPFAM" id="SSF52540">
    <property type="entry name" value="P-loop containing nucleoside triphosphate hydrolases"/>
    <property type="match status" value="1"/>
</dbReference>
<proteinExistence type="inferred from homology"/>
<keyword evidence="3 8" id="KW-0235">DNA replication</keyword>
<dbReference type="InterPro" id="IPR010921">
    <property type="entry name" value="Trp_repressor/repl_initiator"/>
</dbReference>
<feature type="region of interest" description="Domain I, interacts with DnaA modulators" evidence="8">
    <location>
        <begin position="1"/>
        <end position="153"/>
    </location>
</feature>
<comment type="domain">
    <text evidence="8">Domain I is involved in oligomerization and binding regulators, domain II is flexibile and of varying length in different bacteria, domain III forms the AAA+ region, while domain IV binds dsDNA.</text>
</comment>
<dbReference type="InterPro" id="IPR013317">
    <property type="entry name" value="DnaA_dom"/>
</dbReference>
<dbReference type="HAMAP" id="MF_00377">
    <property type="entry name" value="DnaA_bact"/>
    <property type="match status" value="1"/>
</dbReference>
<dbReference type="PANTHER" id="PTHR30050:SF2">
    <property type="entry name" value="CHROMOSOMAL REPLICATION INITIATOR PROTEIN DNAA"/>
    <property type="match status" value="1"/>
</dbReference>
<keyword evidence="6 8" id="KW-0446">Lipid-binding</keyword>
<feature type="binding site" evidence="8">
    <location>
        <position position="299"/>
    </location>
    <ligand>
        <name>ATP</name>
        <dbReference type="ChEBI" id="CHEBI:30616"/>
    </ligand>
</feature>
<evidence type="ECO:0000313" key="15">
    <source>
        <dbReference type="EMBL" id="SPR95914.1"/>
    </source>
</evidence>
<evidence type="ECO:0000259" key="14">
    <source>
        <dbReference type="SMART" id="SM00760"/>
    </source>
</evidence>
<feature type="binding site" evidence="8">
    <location>
        <position position="296"/>
    </location>
    <ligand>
        <name>ATP</name>
        <dbReference type="ChEBI" id="CHEBI:30616"/>
    </ligand>
</feature>
<evidence type="ECO:0000259" key="13">
    <source>
        <dbReference type="SMART" id="SM00382"/>
    </source>
</evidence>
<dbReference type="PANTHER" id="PTHR30050">
    <property type="entry name" value="CHROMOSOMAL REPLICATION INITIATOR PROTEIN DNAA"/>
    <property type="match status" value="1"/>
</dbReference>
<evidence type="ECO:0000256" key="2">
    <source>
        <dbReference type="ARBA" id="ARBA00022490"/>
    </source>
</evidence>
<evidence type="ECO:0000256" key="10">
    <source>
        <dbReference type="RuleBase" id="RU000577"/>
    </source>
</evidence>
<dbReference type="CDD" id="cd06571">
    <property type="entry name" value="Bac_DnaA_C"/>
    <property type="match status" value="1"/>
</dbReference>
<dbReference type="Gene3D" id="1.10.1750.10">
    <property type="match status" value="1"/>
</dbReference>
<dbReference type="SMART" id="SM00382">
    <property type="entry name" value="AAA"/>
    <property type="match status" value="1"/>
</dbReference>
<dbReference type="InterPro" id="IPR013159">
    <property type="entry name" value="DnaA_C"/>
</dbReference>
<feature type="region of interest" description="Disordered" evidence="12">
    <location>
        <begin position="163"/>
        <end position="194"/>
    </location>
</feature>
<keyword evidence="2 8" id="KW-0963">Cytoplasm</keyword>
<dbReference type="InterPro" id="IPR020591">
    <property type="entry name" value="Chromosome_initiator_DnaA-like"/>
</dbReference>
<feature type="binding site" evidence="8">
    <location>
        <position position="300"/>
    </location>
    <ligand>
        <name>ATP</name>
        <dbReference type="ChEBI" id="CHEBI:30616"/>
    </ligand>
</feature>
<dbReference type="Gene3D" id="1.10.8.60">
    <property type="match status" value="1"/>
</dbReference>
<dbReference type="Gene3D" id="3.30.300.180">
    <property type="match status" value="1"/>
</dbReference>
<dbReference type="GO" id="GO:0006270">
    <property type="term" value="P:DNA replication initiation"/>
    <property type="evidence" value="ECO:0007669"/>
    <property type="project" value="UniProtKB-UniRule"/>
</dbReference>
<comment type="function">
    <text evidence="8 10">Plays an essential role in the initiation and regulation of chromosomal replication. ATP-DnaA binds to the origin of replication (oriC) to initiate formation of the DNA replication initiation complex once per cell cycle. Binds the DnaA box (a 9 base pair repeat at the origin) and separates the double-stranded (ds)DNA. Forms a right-handed helical filament on oriC DNA; dsDNA binds to the exterior of the filament while single-stranded (ss)DNA is stabiized in the filament's interior. The ATP-DnaA-oriC complex binds and stabilizes one strand of the AT-rich DNA unwinding element (DUE), permitting loading of DNA polymerase. After initiation quickly degrades to an ADP-DnaA complex that is not apt for DNA replication. Binds acidic phospholipids.</text>
</comment>
<dbReference type="PRINTS" id="PR00051">
    <property type="entry name" value="DNAA"/>
</dbReference>
<dbReference type="SUPFAM" id="SSF48295">
    <property type="entry name" value="TrpR-like"/>
    <property type="match status" value="1"/>
</dbReference>
<dbReference type="InterPro" id="IPR003593">
    <property type="entry name" value="AAA+_ATPase"/>
</dbReference>
<dbReference type="InterPro" id="IPR001957">
    <property type="entry name" value="Chromosome_initiator_DnaA"/>
</dbReference>
<keyword evidence="5 8" id="KW-0067">ATP-binding</keyword>
<keyword evidence="4 8" id="KW-0547">Nucleotide-binding</keyword>
<feature type="domain" description="Chromosomal replication initiator DnaA C-terminal" evidence="14">
    <location>
        <begin position="496"/>
        <end position="565"/>
    </location>
</feature>
<dbReference type="GO" id="GO:0005524">
    <property type="term" value="F:ATP binding"/>
    <property type="evidence" value="ECO:0007669"/>
    <property type="project" value="UniProtKB-UniRule"/>
</dbReference>
<dbReference type="Pfam" id="PF11638">
    <property type="entry name" value="DnaA_N"/>
    <property type="match status" value="1"/>
</dbReference>